<protein>
    <submittedName>
        <fullName evidence="1">Uncharacterized protein</fullName>
    </submittedName>
</protein>
<sequence length="139" mass="14451">MVHLRVVRNIAVMMVVGLLALTLGIPSAGADMVTVGSGASTVVNQVAVAQSAPASLVQADPVSSLFGLLLQSIGGAFLNWGESIMNTAIADGPAALGSWQIGKFVWDVGCQWGVAGEQLVPGLPPTFPFKCTLFPRWPY</sequence>
<proteinExistence type="predicted"/>
<organism evidence="1 2">
    <name type="scientific">Candidatus Neomicrothrix subdominans</name>
    <dbReference type="NCBI Taxonomy" id="2954438"/>
    <lineage>
        <taxon>Bacteria</taxon>
        <taxon>Bacillati</taxon>
        <taxon>Actinomycetota</taxon>
        <taxon>Acidimicrobiia</taxon>
        <taxon>Acidimicrobiales</taxon>
        <taxon>Microthrixaceae</taxon>
        <taxon>Candidatus Neomicrothrix</taxon>
    </lineage>
</organism>
<accession>A0A936NFE1</accession>
<comment type="caution">
    <text evidence="1">The sequence shown here is derived from an EMBL/GenBank/DDBJ whole genome shotgun (WGS) entry which is preliminary data.</text>
</comment>
<dbReference type="AlphaFoldDB" id="A0A936NFE1"/>
<dbReference type="Proteomes" id="UP000727993">
    <property type="component" value="Unassembled WGS sequence"/>
</dbReference>
<evidence type="ECO:0000313" key="2">
    <source>
        <dbReference type="Proteomes" id="UP000727993"/>
    </source>
</evidence>
<dbReference type="EMBL" id="JADJZA010000007">
    <property type="protein sequence ID" value="MBK9297967.1"/>
    <property type="molecule type" value="Genomic_DNA"/>
</dbReference>
<evidence type="ECO:0000313" key="1">
    <source>
        <dbReference type="EMBL" id="MBK9297967.1"/>
    </source>
</evidence>
<reference evidence="1 2" key="1">
    <citation type="submission" date="2020-10" db="EMBL/GenBank/DDBJ databases">
        <title>Connecting structure to function with the recovery of over 1000 high-quality activated sludge metagenome-assembled genomes encoding full-length rRNA genes using long-read sequencing.</title>
        <authorList>
            <person name="Singleton C.M."/>
            <person name="Petriglieri F."/>
            <person name="Kristensen J.M."/>
            <person name="Kirkegaard R.H."/>
            <person name="Michaelsen T.Y."/>
            <person name="Andersen M.H."/>
            <person name="Karst S.M."/>
            <person name="Dueholm M.S."/>
            <person name="Nielsen P.H."/>
            <person name="Albertsen M."/>
        </authorList>
    </citation>
    <scope>NUCLEOTIDE SEQUENCE [LARGE SCALE GENOMIC DNA]</scope>
    <source>
        <strain evidence="1">Lyne_18-Q3-R50-59_MAXAC.006</strain>
    </source>
</reference>
<gene>
    <name evidence="1" type="ORF">IPN02_14260</name>
</gene>
<name>A0A936NFE1_9ACTN</name>